<keyword evidence="10" id="KW-0175">Coiled coil</keyword>
<dbReference type="InterPro" id="IPR001789">
    <property type="entry name" value="Sig_transdc_resp-reg_receiver"/>
</dbReference>
<dbReference type="InterPro" id="IPR000014">
    <property type="entry name" value="PAS"/>
</dbReference>
<dbReference type="PROSITE" id="PS50109">
    <property type="entry name" value="HIS_KIN"/>
    <property type="match status" value="1"/>
</dbReference>
<dbReference type="InterPro" id="IPR036890">
    <property type="entry name" value="HATPase_C_sf"/>
</dbReference>
<dbReference type="SMART" id="SM00448">
    <property type="entry name" value="REC"/>
    <property type="match status" value="1"/>
</dbReference>
<evidence type="ECO:0000256" key="6">
    <source>
        <dbReference type="ARBA" id="ARBA00022777"/>
    </source>
</evidence>
<dbReference type="NCBIfam" id="TIGR00229">
    <property type="entry name" value="sensory_box"/>
    <property type="match status" value="3"/>
</dbReference>
<evidence type="ECO:0000256" key="3">
    <source>
        <dbReference type="ARBA" id="ARBA00022553"/>
    </source>
</evidence>
<dbReference type="InterPro" id="IPR005467">
    <property type="entry name" value="His_kinase_dom"/>
</dbReference>
<dbReference type="Proteomes" id="UP000306585">
    <property type="component" value="Unassembled WGS sequence"/>
</dbReference>
<proteinExistence type="predicted"/>
<dbReference type="Gene3D" id="1.10.287.130">
    <property type="match status" value="1"/>
</dbReference>
<dbReference type="PROSITE" id="PS50112">
    <property type="entry name" value="PAS"/>
    <property type="match status" value="2"/>
</dbReference>
<sequence>MLYGRQLQAHQTNRLWLTALVMALLAYLALLLYRLSLSMRNIHAANVQLSELQQQLEQDLQARTEAEQRFRQLFESIPDAVGVHREGKWLYVNPAAVAMFGAKATDELVGSSVLERVYEEDRPAFVRQLQRYVSDGNGSPLLVQRNLRMDGTVFTGEVRGVPFVEAGETVVLEVVRDISDRLDVENRYSKLVASSSAAIMTYADGHFLSANPATLSMFGVVSEEDFRQLLLADLSPSLQPDGRDSTKAIAGHIRAAMTDGASLFTWICIRSSGETFPVQVQLTALELDGQPVLQWIVTDLSEFRQMQAEKARLVAALQYSAEAVIISDTEARIQYVNPAFERLTGFTFAEVEGGFASVLRTAGTDTAIYEKMLATVNGGKVWKGEMGIRRKSGEEILTDRSIAPIFDEQGKVVSHVAMLRDVTEEKQQAQKLEHTQRLESLGILAGGIAHDFNNILTAIMGNAAMAERALDMASPARVLLGRIEESSRRASELCRQMLAYSGKGKFVVKPLNISSLVMEMTRLMEVSISKNVVLKYHLCEQLPLIEADAAQIQQVVLNLITNASEAIGEKSGVIGFTTGVMHADASYLSGSVARVTLPEGRYVFLEVSDTGCGMDAATVEKIFDPFFTTKFTGRGLGMSAVLGIVRGHHGALRVYSEPGRGTTFKLLLPVMDEPMEALAADHTGEWVAPVGDGVVLVVDDEETIREVAAMMLEDMGFETMTAEDGQDAVEVYRQHGDRIVAVLLDMTMPRMDGSECFRELRRINADVKVVLSSGYNEEEATTRFLGKGLAGFLQKPYSPAALRETMADIIR</sequence>
<dbReference type="Pfam" id="PF13426">
    <property type="entry name" value="PAS_9"/>
    <property type="match status" value="2"/>
</dbReference>
<dbReference type="CDD" id="cd17546">
    <property type="entry name" value="REC_hyHK_CKI1_RcsC-like"/>
    <property type="match status" value="1"/>
</dbReference>
<dbReference type="PANTHER" id="PTHR43065:SF42">
    <property type="entry name" value="TWO-COMPONENT SENSOR PPRA"/>
    <property type="match status" value="1"/>
</dbReference>
<dbReference type="GO" id="GO:0006355">
    <property type="term" value="P:regulation of DNA-templated transcription"/>
    <property type="evidence" value="ECO:0007669"/>
    <property type="project" value="InterPro"/>
</dbReference>
<dbReference type="InterPro" id="IPR035965">
    <property type="entry name" value="PAS-like_dom_sf"/>
</dbReference>
<dbReference type="Pfam" id="PF02518">
    <property type="entry name" value="HATPase_c"/>
    <property type="match status" value="1"/>
</dbReference>
<dbReference type="SMART" id="SM00091">
    <property type="entry name" value="PAS"/>
    <property type="match status" value="3"/>
</dbReference>
<dbReference type="SUPFAM" id="SSF55785">
    <property type="entry name" value="PYP-like sensor domain (PAS domain)"/>
    <property type="match status" value="3"/>
</dbReference>
<feature type="coiled-coil region" evidence="10">
    <location>
        <begin position="42"/>
        <end position="69"/>
    </location>
</feature>
<dbReference type="InterPro" id="IPR004358">
    <property type="entry name" value="Sig_transdc_His_kin-like_C"/>
</dbReference>
<dbReference type="SMART" id="SM00086">
    <property type="entry name" value="PAC"/>
    <property type="match status" value="3"/>
</dbReference>
<protein>
    <recommendedName>
        <fullName evidence="2">histidine kinase</fullName>
        <ecNumber evidence="2">2.7.13.3</ecNumber>
    </recommendedName>
</protein>
<keyword evidence="6" id="KW-0418">Kinase</keyword>
<dbReference type="EC" id="2.7.13.3" evidence="2"/>
<dbReference type="PRINTS" id="PR00344">
    <property type="entry name" value="BCTRLSENSOR"/>
</dbReference>
<keyword evidence="8" id="KW-0902">Two-component regulatory system</keyword>
<dbReference type="SUPFAM" id="SSF52172">
    <property type="entry name" value="CheY-like"/>
    <property type="match status" value="1"/>
</dbReference>
<gene>
    <name evidence="16" type="ORF">FEF65_07570</name>
</gene>
<evidence type="ECO:0000256" key="1">
    <source>
        <dbReference type="ARBA" id="ARBA00000085"/>
    </source>
</evidence>
<dbReference type="SMART" id="SM00387">
    <property type="entry name" value="HATPase_c"/>
    <property type="match status" value="1"/>
</dbReference>
<dbReference type="Pfam" id="PF00512">
    <property type="entry name" value="HisKA"/>
    <property type="match status" value="1"/>
</dbReference>
<evidence type="ECO:0000256" key="7">
    <source>
        <dbReference type="ARBA" id="ARBA00022840"/>
    </source>
</evidence>
<dbReference type="SMART" id="SM00388">
    <property type="entry name" value="HisKA"/>
    <property type="match status" value="1"/>
</dbReference>
<dbReference type="PANTHER" id="PTHR43065">
    <property type="entry name" value="SENSOR HISTIDINE KINASE"/>
    <property type="match status" value="1"/>
</dbReference>
<keyword evidence="3 9" id="KW-0597">Phosphoprotein</keyword>
<dbReference type="Gene3D" id="3.30.565.10">
    <property type="entry name" value="Histidine kinase-like ATPase, C-terminal domain"/>
    <property type="match status" value="1"/>
</dbReference>
<keyword evidence="7" id="KW-0067">ATP-binding</keyword>
<dbReference type="InterPro" id="IPR000700">
    <property type="entry name" value="PAS-assoc_C"/>
</dbReference>
<dbReference type="PROSITE" id="PS50113">
    <property type="entry name" value="PAC"/>
    <property type="match status" value="1"/>
</dbReference>
<feature type="domain" description="PAS" evidence="14">
    <location>
        <begin position="66"/>
        <end position="136"/>
    </location>
</feature>
<dbReference type="SUPFAM" id="SSF55874">
    <property type="entry name" value="ATPase domain of HSP90 chaperone/DNA topoisomerase II/histidine kinase"/>
    <property type="match status" value="1"/>
</dbReference>
<keyword evidence="4" id="KW-0808">Transferase</keyword>
<feature type="domain" description="PAC" evidence="15">
    <location>
        <begin position="382"/>
        <end position="434"/>
    </location>
</feature>
<feature type="domain" description="PAS" evidence="14">
    <location>
        <begin position="309"/>
        <end position="353"/>
    </location>
</feature>
<dbReference type="Pfam" id="PF00072">
    <property type="entry name" value="Response_reg"/>
    <property type="match status" value="1"/>
</dbReference>
<evidence type="ECO:0000313" key="17">
    <source>
        <dbReference type="Proteomes" id="UP000306585"/>
    </source>
</evidence>
<evidence type="ECO:0000256" key="8">
    <source>
        <dbReference type="ARBA" id="ARBA00023012"/>
    </source>
</evidence>
<dbReference type="InterPro" id="IPR003594">
    <property type="entry name" value="HATPase_dom"/>
</dbReference>
<keyword evidence="17" id="KW-1185">Reference proteome</keyword>
<dbReference type="SUPFAM" id="SSF47384">
    <property type="entry name" value="Homodimeric domain of signal transducing histidine kinase"/>
    <property type="match status" value="1"/>
</dbReference>
<evidence type="ECO:0000256" key="5">
    <source>
        <dbReference type="ARBA" id="ARBA00022741"/>
    </source>
</evidence>
<evidence type="ECO:0000256" key="10">
    <source>
        <dbReference type="SAM" id="Coils"/>
    </source>
</evidence>
<feature type="transmembrane region" description="Helical" evidence="11">
    <location>
        <begin position="15"/>
        <end position="33"/>
    </location>
</feature>
<accession>A0A5R9GLV4</accession>
<dbReference type="CDD" id="cd00130">
    <property type="entry name" value="PAS"/>
    <property type="match status" value="3"/>
</dbReference>
<feature type="domain" description="Response regulatory" evidence="13">
    <location>
        <begin position="694"/>
        <end position="810"/>
    </location>
</feature>
<keyword evidence="5" id="KW-0547">Nucleotide-binding</keyword>
<evidence type="ECO:0000259" key="12">
    <source>
        <dbReference type="PROSITE" id="PS50109"/>
    </source>
</evidence>
<evidence type="ECO:0000259" key="15">
    <source>
        <dbReference type="PROSITE" id="PS50113"/>
    </source>
</evidence>
<dbReference type="PROSITE" id="PS50110">
    <property type="entry name" value="RESPONSE_REGULATORY"/>
    <property type="match status" value="1"/>
</dbReference>
<dbReference type="CDD" id="cd00082">
    <property type="entry name" value="HisKA"/>
    <property type="match status" value="1"/>
</dbReference>
<keyword evidence="11" id="KW-0472">Membrane</keyword>
<evidence type="ECO:0000259" key="14">
    <source>
        <dbReference type="PROSITE" id="PS50112"/>
    </source>
</evidence>
<evidence type="ECO:0000256" key="2">
    <source>
        <dbReference type="ARBA" id="ARBA00012438"/>
    </source>
</evidence>
<feature type="domain" description="Histidine kinase" evidence="12">
    <location>
        <begin position="447"/>
        <end position="672"/>
    </location>
</feature>
<dbReference type="InterPro" id="IPR003661">
    <property type="entry name" value="HisK_dim/P_dom"/>
</dbReference>
<dbReference type="Pfam" id="PF00989">
    <property type="entry name" value="PAS"/>
    <property type="match status" value="1"/>
</dbReference>
<comment type="caution">
    <text evidence="16">The sequence shown here is derived from an EMBL/GenBank/DDBJ whole genome shotgun (WGS) entry which is preliminary data.</text>
</comment>
<comment type="catalytic activity">
    <reaction evidence="1">
        <text>ATP + protein L-histidine = ADP + protein N-phospho-L-histidine.</text>
        <dbReference type="EC" id="2.7.13.3"/>
    </reaction>
</comment>
<dbReference type="InterPro" id="IPR036097">
    <property type="entry name" value="HisK_dim/P_sf"/>
</dbReference>
<keyword evidence="11" id="KW-1133">Transmembrane helix</keyword>
<evidence type="ECO:0000256" key="4">
    <source>
        <dbReference type="ARBA" id="ARBA00022679"/>
    </source>
</evidence>
<organism evidence="16 17">
    <name type="scientific">Mariprofundus erugo</name>
    <dbReference type="NCBI Taxonomy" id="2528639"/>
    <lineage>
        <taxon>Bacteria</taxon>
        <taxon>Pseudomonadati</taxon>
        <taxon>Pseudomonadota</taxon>
        <taxon>Candidatius Mariprofundia</taxon>
        <taxon>Mariprofundales</taxon>
        <taxon>Mariprofundaceae</taxon>
        <taxon>Mariprofundus</taxon>
    </lineage>
</organism>
<dbReference type="InterPro" id="IPR011006">
    <property type="entry name" value="CheY-like_superfamily"/>
</dbReference>
<dbReference type="EMBL" id="VBRY01000006">
    <property type="protein sequence ID" value="TLS67381.1"/>
    <property type="molecule type" value="Genomic_DNA"/>
</dbReference>
<evidence type="ECO:0000313" key="16">
    <source>
        <dbReference type="EMBL" id="TLS67381.1"/>
    </source>
</evidence>
<evidence type="ECO:0000259" key="13">
    <source>
        <dbReference type="PROSITE" id="PS50110"/>
    </source>
</evidence>
<dbReference type="GO" id="GO:0000155">
    <property type="term" value="F:phosphorelay sensor kinase activity"/>
    <property type="evidence" value="ECO:0007669"/>
    <property type="project" value="InterPro"/>
</dbReference>
<evidence type="ECO:0000256" key="9">
    <source>
        <dbReference type="PROSITE-ProRule" id="PRU00169"/>
    </source>
</evidence>
<keyword evidence="11" id="KW-0812">Transmembrane</keyword>
<evidence type="ECO:0000256" key="11">
    <source>
        <dbReference type="SAM" id="Phobius"/>
    </source>
</evidence>
<dbReference type="Gene3D" id="3.30.450.20">
    <property type="entry name" value="PAS domain"/>
    <property type="match status" value="3"/>
</dbReference>
<dbReference type="InterPro" id="IPR013767">
    <property type="entry name" value="PAS_fold"/>
</dbReference>
<reference evidence="16 17" key="1">
    <citation type="journal article" date="2019" name="Appl. Environ. Microbiol.">
        <title>Environmental Evidence and Genomic Insight of Iron-oxidizing Bacteria Preference Towards More Corrosion Resistant Stainless Steel at Higher Salinities.</title>
        <authorList>
            <person name="Garrison C.E."/>
            <person name="Price K.A."/>
            <person name="Field E.K."/>
        </authorList>
    </citation>
    <scope>NUCLEOTIDE SEQUENCE [LARGE SCALE GENOMIC DNA]</scope>
    <source>
        <strain evidence="16 17">P3</strain>
    </source>
</reference>
<dbReference type="GO" id="GO:0005524">
    <property type="term" value="F:ATP binding"/>
    <property type="evidence" value="ECO:0007669"/>
    <property type="project" value="UniProtKB-KW"/>
</dbReference>
<dbReference type="InterPro" id="IPR001610">
    <property type="entry name" value="PAC"/>
</dbReference>
<dbReference type="AlphaFoldDB" id="A0A5R9GLV4"/>
<dbReference type="Gene3D" id="3.40.50.2300">
    <property type="match status" value="1"/>
</dbReference>
<feature type="modified residue" description="4-aspartylphosphate" evidence="9">
    <location>
        <position position="745"/>
    </location>
</feature>
<name>A0A5R9GLV4_9PROT</name>